<dbReference type="Gene3D" id="2.60.120.330">
    <property type="entry name" value="B-lactam Antibiotic, Isopenicillin N Synthase, Chain"/>
    <property type="match status" value="2"/>
</dbReference>
<dbReference type="SUPFAM" id="SSF51197">
    <property type="entry name" value="Clavaminate synthase-like"/>
    <property type="match status" value="2"/>
</dbReference>
<evidence type="ECO:0000256" key="1">
    <source>
        <dbReference type="ARBA" id="ARBA00022723"/>
    </source>
</evidence>
<feature type="domain" description="Non-haem dioxygenase N-terminal" evidence="5">
    <location>
        <begin position="47"/>
        <end position="141"/>
    </location>
</feature>
<evidence type="ECO:0000313" key="6">
    <source>
        <dbReference type="EMBL" id="KAL2349079.1"/>
    </source>
</evidence>
<feature type="domain" description="Isopenicillin N synthase-like Fe(2+) 2OG dioxygenase" evidence="4">
    <location>
        <begin position="143"/>
        <end position="175"/>
    </location>
</feature>
<dbReference type="InterPro" id="IPR044861">
    <property type="entry name" value="IPNS-like_FE2OG_OXY"/>
</dbReference>
<keyword evidence="7" id="KW-1185">Reference proteome</keyword>
<dbReference type="Pfam" id="PF14226">
    <property type="entry name" value="DIOX_N"/>
    <property type="match status" value="1"/>
</dbReference>
<dbReference type="Proteomes" id="UP001603857">
    <property type="component" value="Unassembled WGS sequence"/>
</dbReference>
<proteinExistence type="predicted"/>
<evidence type="ECO:0000259" key="5">
    <source>
        <dbReference type="Pfam" id="PF14226"/>
    </source>
</evidence>
<keyword evidence="3" id="KW-0408">Iron</keyword>
<keyword evidence="2" id="KW-0847">Vitamin C</keyword>
<dbReference type="PANTHER" id="PTHR47991">
    <property type="entry name" value="OXOGLUTARATE/IRON-DEPENDENT DIOXYGENASE"/>
    <property type="match status" value="1"/>
</dbReference>
<evidence type="ECO:0000259" key="4">
    <source>
        <dbReference type="Pfam" id="PF03171"/>
    </source>
</evidence>
<keyword evidence="1" id="KW-0479">Metal-binding</keyword>
<dbReference type="InterPro" id="IPR027443">
    <property type="entry name" value="IPNS-like_sf"/>
</dbReference>
<dbReference type="GO" id="GO:0031418">
    <property type="term" value="F:L-ascorbic acid binding"/>
    <property type="evidence" value="ECO:0007669"/>
    <property type="project" value="UniProtKB-KW"/>
</dbReference>
<accession>A0ABD1NLS0</accession>
<name>A0ABD1NLS0_9FABA</name>
<dbReference type="GO" id="GO:0046872">
    <property type="term" value="F:metal ion binding"/>
    <property type="evidence" value="ECO:0007669"/>
    <property type="project" value="UniProtKB-KW"/>
</dbReference>
<dbReference type="InterPro" id="IPR050295">
    <property type="entry name" value="Plant_2OG-oxidoreductases"/>
</dbReference>
<comment type="caution">
    <text evidence="6">The sequence shown here is derived from an EMBL/GenBank/DDBJ whole genome shotgun (WGS) entry which is preliminary data.</text>
</comment>
<organism evidence="6 7">
    <name type="scientific">Flemingia macrophylla</name>
    <dbReference type="NCBI Taxonomy" id="520843"/>
    <lineage>
        <taxon>Eukaryota</taxon>
        <taxon>Viridiplantae</taxon>
        <taxon>Streptophyta</taxon>
        <taxon>Embryophyta</taxon>
        <taxon>Tracheophyta</taxon>
        <taxon>Spermatophyta</taxon>
        <taxon>Magnoliopsida</taxon>
        <taxon>eudicotyledons</taxon>
        <taxon>Gunneridae</taxon>
        <taxon>Pentapetalae</taxon>
        <taxon>rosids</taxon>
        <taxon>fabids</taxon>
        <taxon>Fabales</taxon>
        <taxon>Fabaceae</taxon>
        <taxon>Papilionoideae</taxon>
        <taxon>50 kb inversion clade</taxon>
        <taxon>NPAAA clade</taxon>
        <taxon>indigoferoid/millettioid clade</taxon>
        <taxon>Phaseoleae</taxon>
        <taxon>Flemingia</taxon>
    </lineage>
</organism>
<dbReference type="InterPro" id="IPR026992">
    <property type="entry name" value="DIOX_N"/>
</dbReference>
<dbReference type="EMBL" id="JBGMDY010000001">
    <property type="protein sequence ID" value="KAL2349079.1"/>
    <property type="molecule type" value="Genomic_DNA"/>
</dbReference>
<dbReference type="AlphaFoldDB" id="A0ABD1NLS0"/>
<gene>
    <name evidence="6" type="ORF">Fmac_003079</name>
</gene>
<sequence>MSKFGASLLVPSLQELTKQAITKVPEQYLRPTIDPPVGSNTTSLPQVPIIDLSKLLSEDASELEKLDQACKEWGIFQLINHGVNSSSAENLKRSVQEFFNLPVEEKKQFWLTPEDLEGFVGHYVFHKQKLDWVDPFFIYTLPLTIITNGIYQSVEHRATVNSENERISIVAFHRPQQNKIIGPIPSLVTEERPALFKQIVAGDYYKIYFSRKPQGKQCLDVMRI</sequence>
<evidence type="ECO:0000313" key="7">
    <source>
        <dbReference type="Proteomes" id="UP001603857"/>
    </source>
</evidence>
<protein>
    <submittedName>
        <fullName evidence="6">Uncharacterized protein</fullName>
    </submittedName>
</protein>
<dbReference type="Pfam" id="PF03171">
    <property type="entry name" value="2OG-FeII_Oxy"/>
    <property type="match status" value="1"/>
</dbReference>
<evidence type="ECO:0000256" key="2">
    <source>
        <dbReference type="ARBA" id="ARBA00022896"/>
    </source>
</evidence>
<evidence type="ECO:0000256" key="3">
    <source>
        <dbReference type="ARBA" id="ARBA00023004"/>
    </source>
</evidence>
<reference evidence="6 7" key="1">
    <citation type="submission" date="2024-08" db="EMBL/GenBank/DDBJ databases">
        <title>Insights into the chromosomal genome structure of Flemingia macrophylla.</title>
        <authorList>
            <person name="Ding Y."/>
            <person name="Zhao Y."/>
            <person name="Bi W."/>
            <person name="Wu M."/>
            <person name="Zhao G."/>
            <person name="Gong Y."/>
            <person name="Li W."/>
            <person name="Zhang P."/>
        </authorList>
    </citation>
    <scope>NUCLEOTIDE SEQUENCE [LARGE SCALE GENOMIC DNA]</scope>
    <source>
        <strain evidence="6">DYQJB</strain>
        <tissue evidence="6">Leaf</tissue>
    </source>
</reference>